<keyword evidence="7" id="KW-0573">Peptidoglycan synthesis</keyword>
<dbReference type="InterPro" id="IPR001460">
    <property type="entry name" value="PCN-bd_Tpept"/>
</dbReference>
<dbReference type="InterPro" id="IPR036138">
    <property type="entry name" value="PBP_dimer_sf"/>
</dbReference>
<evidence type="ECO:0000256" key="10">
    <source>
        <dbReference type="ARBA" id="ARBA00023316"/>
    </source>
</evidence>
<keyword evidence="10" id="KW-0961">Cell wall biogenesis/degradation</keyword>
<evidence type="ECO:0000256" key="5">
    <source>
        <dbReference type="ARBA" id="ARBA00022692"/>
    </source>
</evidence>
<dbReference type="GO" id="GO:0009252">
    <property type="term" value="P:peptidoglycan biosynthetic process"/>
    <property type="evidence" value="ECO:0007669"/>
    <property type="project" value="UniProtKB-KW"/>
</dbReference>
<comment type="similarity">
    <text evidence="3">Belongs to the transpeptidase family.</text>
</comment>
<keyword evidence="8 11" id="KW-1133">Transmembrane helix</keyword>
<dbReference type="Proteomes" id="UP000824136">
    <property type="component" value="Unassembled WGS sequence"/>
</dbReference>
<comment type="subcellular location">
    <subcellularLocation>
        <location evidence="2">Cell membrane</location>
    </subcellularLocation>
    <subcellularLocation>
        <location evidence="1">Membrane</location>
        <topology evidence="1">Single-pass membrane protein</topology>
    </subcellularLocation>
</comment>
<evidence type="ECO:0000256" key="6">
    <source>
        <dbReference type="ARBA" id="ARBA00022960"/>
    </source>
</evidence>
<evidence type="ECO:0000256" key="8">
    <source>
        <dbReference type="ARBA" id="ARBA00022989"/>
    </source>
</evidence>
<proteinExistence type="inferred from homology"/>
<feature type="domain" description="Penicillin-binding protein transpeptidase" evidence="12">
    <location>
        <begin position="350"/>
        <end position="672"/>
    </location>
</feature>
<dbReference type="Gene3D" id="3.90.1310.10">
    <property type="entry name" value="Penicillin-binding protein 2a (Domain 2)"/>
    <property type="match status" value="1"/>
</dbReference>
<organism evidence="14 15">
    <name type="scientific">Candidatus Faeciplasma pullistercoris</name>
    <dbReference type="NCBI Taxonomy" id="2840800"/>
    <lineage>
        <taxon>Bacteria</taxon>
        <taxon>Bacillati</taxon>
        <taxon>Bacillota</taxon>
        <taxon>Clostridia</taxon>
        <taxon>Eubacteriales</taxon>
        <taxon>Oscillospiraceae</taxon>
        <taxon>Oscillospiraceae incertae sedis</taxon>
        <taxon>Candidatus Faeciplasma</taxon>
    </lineage>
</organism>
<protein>
    <recommendedName>
        <fullName evidence="16">Penicillin-binding protein 2</fullName>
    </recommendedName>
</protein>
<dbReference type="SUPFAM" id="SSF56519">
    <property type="entry name" value="Penicillin binding protein dimerisation domain"/>
    <property type="match status" value="1"/>
</dbReference>
<dbReference type="Pfam" id="PF03717">
    <property type="entry name" value="PBP_dimer"/>
    <property type="match status" value="1"/>
</dbReference>
<keyword evidence="4" id="KW-1003">Cell membrane</keyword>
<accession>A0A9D1GUB2</accession>
<dbReference type="GO" id="GO:0008658">
    <property type="term" value="F:penicillin binding"/>
    <property type="evidence" value="ECO:0007669"/>
    <property type="project" value="InterPro"/>
</dbReference>
<reference evidence="14" key="1">
    <citation type="submission" date="2020-10" db="EMBL/GenBank/DDBJ databases">
        <authorList>
            <person name="Gilroy R."/>
        </authorList>
    </citation>
    <scope>NUCLEOTIDE SEQUENCE</scope>
    <source>
        <strain evidence="14">CHK33-4379</strain>
    </source>
</reference>
<evidence type="ECO:0000256" key="9">
    <source>
        <dbReference type="ARBA" id="ARBA00023136"/>
    </source>
</evidence>
<dbReference type="InterPro" id="IPR005311">
    <property type="entry name" value="PBP_dimer"/>
</dbReference>
<dbReference type="GO" id="GO:0071972">
    <property type="term" value="F:peptidoglycan L,D-transpeptidase activity"/>
    <property type="evidence" value="ECO:0007669"/>
    <property type="project" value="TreeGrafter"/>
</dbReference>
<gene>
    <name evidence="14" type="ORF">IAC39_07810</name>
</gene>
<dbReference type="SUPFAM" id="SSF56601">
    <property type="entry name" value="beta-lactamase/transpeptidase-like"/>
    <property type="match status" value="1"/>
</dbReference>
<evidence type="ECO:0000256" key="3">
    <source>
        <dbReference type="ARBA" id="ARBA00007171"/>
    </source>
</evidence>
<dbReference type="EMBL" id="DVLL01000024">
    <property type="protein sequence ID" value="HIT59596.1"/>
    <property type="molecule type" value="Genomic_DNA"/>
</dbReference>
<dbReference type="InterPro" id="IPR050515">
    <property type="entry name" value="Beta-lactam/transpept"/>
</dbReference>
<reference evidence="14" key="2">
    <citation type="journal article" date="2021" name="PeerJ">
        <title>Extensive microbial diversity within the chicken gut microbiome revealed by metagenomics and culture.</title>
        <authorList>
            <person name="Gilroy R."/>
            <person name="Ravi A."/>
            <person name="Getino M."/>
            <person name="Pursley I."/>
            <person name="Horton D.L."/>
            <person name="Alikhan N.F."/>
            <person name="Baker D."/>
            <person name="Gharbi K."/>
            <person name="Hall N."/>
            <person name="Watson M."/>
            <person name="Adriaenssens E.M."/>
            <person name="Foster-Nyarko E."/>
            <person name="Jarju S."/>
            <person name="Secka A."/>
            <person name="Antonio M."/>
            <person name="Oren A."/>
            <person name="Chaudhuri R.R."/>
            <person name="La Ragione R."/>
            <person name="Hildebrand F."/>
            <person name="Pallen M.J."/>
        </authorList>
    </citation>
    <scope>NUCLEOTIDE SEQUENCE</scope>
    <source>
        <strain evidence="14">CHK33-4379</strain>
    </source>
</reference>
<dbReference type="AlphaFoldDB" id="A0A9D1GUB2"/>
<evidence type="ECO:0000313" key="14">
    <source>
        <dbReference type="EMBL" id="HIT59596.1"/>
    </source>
</evidence>
<keyword evidence="9 11" id="KW-0472">Membrane</keyword>
<keyword evidence="6" id="KW-0133">Cell shape</keyword>
<evidence type="ECO:0000259" key="13">
    <source>
        <dbReference type="Pfam" id="PF03717"/>
    </source>
</evidence>
<evidence type="ECO:0000256" key="2">
    <source>
        <dbReference type="ARBA" id="ARBA00004236"/>
    </source>
</evidence>
<evidence type="ECO:0000313" key="15">
    <source>
        <dbReference type="Proteomes" id="UP000824136"/>
    </source>
</evidence>
<evidence type="ECO:0000256" key="1">
    <source>
        <dbReference type="ARBA" id="ARBA00004167"/>
    </source>
</evidence>
<feature type="transmembrane region" description="Helical" evidence="11">
    <location>
        <begin position="7"/>
        <end position="26"/>
    </location>
</feature>
<dbReference type="Gene3D" id="3.40.710.10">
    <property type="entry name" value="DD-peptidase/beta-lactamase superfamily"/>
    <property type="match status" value="1"/>
</dbReference>
<sequence length="699" mass="77071">MKTVSNIIRAAIAVAAILVFAAFFGIRLMKLQVVDGEKYLSLSKSSTTAYQAIPAARGEIVDRDGEPLVENRVAYSVIIEYSFFPSDKESQNEVILSLARLLENDGLEWIDQMPITMTAPYEYKQDASETELQRIKSKLRLNSYATAENCIDRLIEDFEISDRYTDYEKRVIAGVRYQMLLGDFSSSTDYTFIKDVPISTASKIHELKSSMPGVDVAEDAVRVYSSGDIFSHGIGYVGPIYAEEYEQLKSEGYHISDTVGKSGIEKSMESELRGTEGEKRITIRDDGTVIEDVLIQENPGNTVMLTIDREFQDEVQTILENHISYLREGKLPKTDSSTHLELDFSDCNSGAAVVMDVKTGAILAMATAPGYDINDLMNDYSSVLGAEGSPLYNRATDGLYRPGSVMKTVTAIASLSEGVITPQDKFTCNRRYSFLDIVVNCTGSHGSINVTTAIQKSCNIFFYQVVQELGLDKLLEYEAAFGLGEDMNIEISSSAGYLASPETFANLGLDWTVGQVLQAAIGQSEVGVTPLQMCVLASTIANRGVRYQPYLVDSIWDYNMTEQLKKTEPQVVSVIDADSETVFQPVIDGMILAAQSTTSQTYYPSNEQAAFEAQFSMDALPMQAAIKTGTPQASNKATQNSTVVGFYPADDPEIAFAVVIENGEYAKYTVRKIIEAYYGYSTKTEDLDDGRMRSIVITD</sequence>
<dbReference type="InterPro" id="IPR012338">
    <property type="entry name" value="Beta-lactam/transpept-like"/>
</dbReference>
<dbReference type="PANTHER" id="PTHR30627">
    <property type="entry name" value="PEPTIDOGLYCAN D,D-TRANSPEPTIDASE"/>
    <property type="match status" value="1"/>
</dbReference>
<name>A0A9D1GUB2_9FIRM</name>
<dbReference type="Gene3D" id="1.10.10.1230">
    <property type="entry name" value="Penicillin-binding protein, N-terminal non-catalytic domain, head sub-domain"/>
    <property type="match status" value="1"/>
</dbReference>
<feature type="domain" description="Penicillin-binding protein dimerisation" evidence="13">
    <location>
        <begin position="53"/>
        <end position="292"/>
    </location>
</feature>
<evidence type="ECO:0000256" key="4">
    <source>
        <dbReference type="ARBA" id="ARBA00022475"/>
    </source>
</evidence>
<comment type="caution">
    <text evidence="14">The sequence shown here is derived from an EMBL/GenBank/DDBJ whole genome shotgun (WGS) entry which is preliminary data.</text>
</comment>
<evidence type="ECO:0008006" key="16">
    <source>
        <dbReference type="Google" id="ProtNLM"/>
    </source>
</evidence>
<dbReference type="GO" id="GO:0008360">
    <property type="term" value="P:regulation of cell shape"/>
    <property type="evidence" value="ECO:0007669"/>
    <property type="project" value="UniProtKB-KW"/>
</dbReference>
<dbReference type="GO" id="GO:0071555">
    <property type="term" value="P:cell wall organization"/>
    <property type="evidence" value="ECO:0007669"/>
    <property type="project" value="UniProtKB-KW"/>
</dbReference>
<evidence type="ECO:0000259" key="12">
    <source>
        <dbReference type="Pfam" id="PF00905"/>
    </source>
</evidence>
<dbReference type="GO" id="GO:0005886">
    <property type="term" value="C:plasma membrane"/>
    <property type="evidence" value="ECO:0007669"/>
    <property type="project" value="UniProtKB-SubCell"/>
</dbReference>
<dbReference type="PANTHER" id="PTHR30627:SF2">
    <property type="entry name" value="PEPTIDOGLYCAN D,D-TRANSPEPTIDASE MRDA"/>
    <property type="match status" value="1"/>
</dbReference>
<dbReference type="Pfam" id="PF00905">
    <property type="entry name" value="Transpeptidase"/>
    <property type="match status" value="1"/>
</dbReference>
<evidence type="ECO:0000256" key="11">
    <source>
        <dbReference type="SAM" id="Phobius"/>
    </source>
</evidence>
<evidence type="ECO:0000256" key="7">
    <source>
        <dbReference type="ARBA" id="ARBA00022984"/>
    </source>
</evidence>
<keyword evidence="5 11" id="KW-0812">Transmembrane</keyword>